<evidence type="ECO:0000256" key="3">
    <source>
        <dbReference type="ARBA" id="ARBA00022824"/>
    </source>
</evidence>
<dbReference type="FunFam" id="3.30.110.20:FF:000005">
    <property type="entry name" value="Uncharacterized protein At2g34160"/>
    <property type="match status" value="1"/>
</dbReference>
<dbReference type="InterPro" id="IPR015399">
    <property type="entry name" value="DUF1977_DnaJ-like"/>
</dbReference>
<dbReference type="Proteomes" id="UP000685013">
    <property type="component" value="Chromosome 11"/>
</dbReference>
<sequence>MEEITEGVNSIALTADSQKKNRIQVSNTKKPLFFYVNLAKRYMQQYNEVELSALGMAIATVVTVAEILKNNGLALEKKIMTSTVDIKDDSRGRPVQKAKIEIVLGKTENFDELMAAAAEERENGDVPESLNRLVRTVWNCGYVLLFDISDGREQRRCFEIDDLGADTGESGNRSSDTSSSKPSNQPSIRRRVAASGSSESSTSVTYTEEQIEVVRTIKKKKDYYEVLGLEKSCSTEDVRKAYRKLSLKVHPDKNNAPGSEEAFKAVSKAFQCLSNEESRKKYDVVGSDEPVYERRTTRHGANGFNGFYDPDIDAEEIFRNFFFGGMAPTTTHFRTFNFGPGMGHGTANQGSGGGLRTLIQLLPVLLILLLNFLPSSEPIYSLSLSYPYEFQFTTQKGVNYYVKSTTFEEKFPPDSLDRMQLERHVERDYVSILAQNCRAEMQRRQWGYIRETPYCDTLQKFQTAAS</sequence>
<dbReference type="SMART" id="SM00271">
    <property type="entry name" value="DnaJ"/>
    <property type="match status" value="1"/>
</dbReference>
<comment type="caution">
    <text evidence="8">The sequence shown here is derived from an EMBL/GenBank/DDBJ whole genome shotgun (WGS) entry which is preliminary data.</text>
</comment>
<feature type="compositionally biased region" description="Polar residues" evidence="6">
    <location>
        <begin position="169"/>
        <end position="187"/>
    </location>
</feature>
<accession>A0AAV6MVA0</accession>
<keyword evidence="2" id="KW-0812">Transmembrane</keyword>
<keyword evidence="4" id="KW-1133">Transmembrane helix</keyword>
<dbReference type="FunFam" id="1.10.287.110:FF:000065">
    <property type="entry name" value="Chaperone protein dnaJ 49"/>
    <property type="match status" value="1"/>
</dbReference>
<protein>
    <recommendedName>
        <fullName evidence="7">J domain-containing protein</fullName>
    </recommendedName>
</protein>
<proteinExistence type="predicted"/>
<dbReference type="Pfam" id="PF09320">
    <property type="entry name" value="DUF1977"/>
    <property type="match status" value="1"/>
</dbReference>
<dbReference type="EMBL" id="JAGKQH010000011">
    <property type="protein sequence ID" value="KAG6587924.1"/>
    <property type="molecule type" value="Genomic_DNA"/>
</dbReference>
<dbReference type="CDD" id="cd06257">
    <property type="entry name" value="DnaJ"/>
    <property type="match status" value="1"/>
</dbReference>
<evidence type="ECO:0000313" key="8">
    <source>
        <dbReference type="EMBL" id="KAG6587924.1"/>
    </source>
</evidence>
<feature type="non-terminal residue" evidence="8">
    <location>
        <position position="1"/>
    </location>
</feature>
<dbReference type="PANTHER" id="PTHR43908:SF3">
    <property type="entry name" value="AT29763P-RELATED"/>
    <property type="match status" value="1"/>
</dbReference>
<dbReference type="PROSITE" id="PS50076">
    <property type="entry name" value="DNAJ_2"/>
    <property type="match status" value="1"/>
</dbReference>
<name>A0AAV6MVA0_9ROSI</name>
<evidence type="ECO:0000313" key="9">
    <source>
        <dbReference type="Proteomes" id="UP000685013"/>
    </source>
</evidence>
<dbReference type="PROSITE" id="PS00636">
    <property type="entry name" value="DNAJ_1"/>
    <property type="match status" value="1"/>
</dbReference>
<dbReference type="InterPro" id="IPR051100">
    <property type="entry name" value="DnaJ_subfamily_B/C"/>
</dbReference>
<dbReference type="InterPro" id="IPR002775">
    <property type="entry name" value="DNA/RNA-bd_Alba-like"/>
</dbReference>
<dbReference type="GO" id="GO:0005789">
    <property type="term" value="C:endoplasmic reticulum membrane"/>
    <property type="evidence" value="ECO:0007669"/>
    <property type="project" value="UniProtKB-SubCell"/>
</dbReference>
<dbReference type="Pfam" id="PF00226">
    <property type="entry name" value="DnaJ"/>
    <property type="match status" value="1"/>
</dbReference>
<evidence type="ECO:0000256" key="5">
    <source>
        <dbReference type="ARBA" id="ARBA00023136"/>
    </source>
</evidence>
<evidence type="ECO:0000259" key="7">
    <source>
        <dbReference type="PROSITE" id="PS50076"/>
    </source>
</evidence>
<dbReference type="GO" id="GO:0003676">
    <property type="term" value="F:nucleic acid binding"/>
    <property type="evidence" value="ECO:0007669"/>
    <property type="project" value="InterPro"/>
</dbReference>
<evidence type="ECO:0000256" key="4">
    <source>
        <dbReference type="ARBA" id="ARBA00022989"/>
    </source>
</evidence>
<reference evidence="8 9" key="1">
    <citation type="journal article" date="2021" name="Hortic Res">
        <title>The domestication of Cucurbita argyrosperma as revealed by the genome of its wild relative.</title>
        <authorList>
            <person name="Barrera-Redondo J."/>
            <person name="Sanchez-de la Vega G."/>
            <person name="Aguirre-Liguori J.A."/>
            <person name="Castellanos-Morales G."/>
            <person name="Gutierrez-Guerrero Y.T."/>
            <person name="Aguirre-Dugua X."/>
            <person name="Aguirre-Planter E."/>
            <person name="Tenaillon M.I."/>
            <person name="Lira-Saade R."/>
            <person name="Eguiarte L.E."/>
        </authorList>
    </citation>
    <scope>NUCLEOTIDE SEQUENCE [LARGE SCALE GENOMIC DNA]</scope>
    <source>
        <strain evidence="8">JBR-2021</strain>
    </source>
</reference>
<dbReference type="InterPro" id="IPR001623">
    <property type="entry name" value="DnaJ_domain"/>
</dbReference>
<dbReference type="GO" id="GO:0071218">
    <property type="term" value="P:cellular response to misfolded protein"/>
    <property type="evidence" value="ECO:0007669"/>
    <property type="project" value="TreeGrafter"/>
</dbReference>
<keyword evidence="3" id="KW-0256">Endoplasmic reticulum</keyword>
<evidence type="ECO:0000256" key="2">
    <source>
        <dbReference type="ARBA" id="ARBA00022692"/>
    </source>
</evidence>
<organism evidence="8 9">
    <name type="scientific">Cucurbita argyrosperma subsp. sororia</name>
    <dbReference type="NCBI Taxonomy" id="37648"/>
    <lineage>
        <taxon>Eukaryota</taxon>
        <taxon>Viridiplantae</taxon>
        <taxon>Streptophyta</taxon>
        <taxon>Embryophyta</taxon>
        <taxon>Tracheophyta</taxon>
        <taxon>Spermatophyta</taxon>
        <taxon>Magnoliopsida</taxon>
        <taxon>eudicotyledons</taxon>
        <taxon>Gunneridae</taxon>
        <taxon>Pentapetalae</taxon>
        <taxon>rosids</taxon>
        <taxon>fabids</taxon>
        <taxon>Cucurbitales</taxon>
        <taxon>Cucurbitaceae</taxon>
        <taxon>Cucurbiteae</taxon>
        <taxon>Cucurbita</taxon>
    </lineage>
</organism>
<feature type="domain" description="J" evidence="7">
    <location>
        <begin position="222"/>
        <end position="286"/>
    </location>
</feature>
<evidence type="ECO:0000256" key="6">
    <source>
        <dbReference type="SAM" id="MobiDB-lite"/>
    </source>
</evidence>
<dbReference type="PANTHER" id="PTHR43908">
    <property type="entry name" value="AT29763P-RELATED"/>
    <property type="match status" value="1"/>
</dbReference>
<dbReference type="GO" id="GO:0030544">
    <property type="term" value="F:Hsp70 protein binding"/>
    <property type="evidence" value="ECO:0007669"/>
    <property type="project" value="TreeGrafter"/>
</dbReference>
<dbReference type="Pfam" id="PF01918">
    <property type="entry name" value="Alba"/>
    <property type="match status" value="1"/>
</dbReference>
<gene>
    <name evidence="8" type="ORF">SDJN03_16489</name>
</gene>
<dbReference type="InterPro" id="IPR018253">
    <property type="entry name" value="DnaJ_domain_CS"/>
</dbReference>
<feature type="region of interest" description="Disordered" evidence="6">
    <location>
        <begin position="163"/>
        <end position="206"/>
    </location>
</feature>
<feature type="compositionally biased region" description="Low complexity" evidence="6">
    <location>
        <begin position="195"/>
        <end position="206"/>
    </location>
</feature>
<dbReference type="AlphaFoldDB" id="A0AAV6MVA0"/>
<keyword evidence="5" id="KW-0472">Membrane</keyword>
<evidence type="ECO:0000256" key="1">
    <source>
        <dbReference type="ARBA" id="ARBA00004389"/>
    </source>
</evidence>
<comment type="subcellular location">
    <subcellularLocation>
        <location evidence="1">Endoplasmic reticulum membrane</location>
        <topology evidence="1">Single-pass membrane protein</topology>
    </subcellularLocation>
</comment>
<keyword evidence="9" id="KW-1185">Reference proteome</keyword>